<protein>
    <submittedName>
        <fullName evidence="3">Addiction module antidote protein, HigA family</fullName>
    </submittedName>
</protein>
<dbReference type="RefSeq" id="WP_078001734.1">
    <property type="nucleotide sequence ID" value="NZ_MRUL01000002.1"/>
</dbReference>
<accession>A0A1S8YQP7</accession>
<dbReference type="Pfam" id="PF01381">
    <property type="entry name" value="HTH_3"/>
    <property type="match status" value="1"/>
</dbReference>
<keyword evidence="4" id="KW-1185">Reference proteome</keyword>
<dbReference type="SUPFAM" id="SSF47413">
    <property type="entry name" value="lambda repressor-like DNA-binding domains"/>
    <property type="match status" value="1"/>
</dbReference>
<dbReference type="InterPro" id="IPR013430">
    <property type="entry name" value="Toxin_antidote_HigA"/>
</dbReference>
<evidence type="ECO:0000259" key="2">
    <source>
        <dbReference type="PROSITE" id="PS50943"/>
    </source>
</evidence>
<dbReference type="PANTHER" id="PTHR36924:SF1">
    <property type="entry name" value="ANTITOXIN HIGA-1"/>
    <property type="match status" value="1"/>
</dbReference>
<keyword evidence="1" id="KW-0238">DNA-binding</keyword>
<reference evidence="3 4" key="1">
    <citation type="submission" date="2016-12" db="EMBL/GenBank/DDBJ databases">
        <title>Izhakiella australiana sp. nov. of genus Izhakiella isolated from Australian desert.</title>
        <authorList>
            <person name="Ji M."/>
        </authorList>
    </citation>
    <scope>NUCLEOTIDE SEQUENCE [LARGE SCALE GENOMIC DNA]</scope>
    <source>
        <strain evidence="3 4">D4N98</strain>
    </source>
</reference>
<feature type="domain" description="HTH cro/C1-type" evidence="2">
    <location>
        <begin position="13"/>
        <end position="67"/>
    </location>
</feature>
<dbReference type="NCBIfam" id="TIGR02607">
    <property type="entry name" value="antidote_HigA"/>
    <property type="match status" value="1"/>
</dbReference>
<gene>
    <name evidence="3" type="ORF">BTJ39_05865</name>
</gene>
<dbReference type="Gene3D" id="1.10.260.40">
    <property type="entry name" value="lambda repressor-like DNA-binding domains"/>
    <property type="match status" value="1"/>
</dbReference>
<dbReference type="Proteomes" id="UP000190667">
    <property type="component" value="Unassembled WGS sequence"/>
</dbReference>
<evidence type="ECO:0000256" key="1">
    <source>
        <dbReference type="ARBA" id="ARBA00023125"/>
    </source>
</evidence>
<evidence type="ECO:0000313" key="3">
    <source>
        <dbReference type="EMBL" id="OON41481.1"/>
    </source>
</evidence>
<proteinExistence type="predicted"/>
<organism evidence="3 4">
    <name type="scientific">Izhakiella australiensis</name>
    <dbReference type="NCBI Taxonomy" id="1926881"/>
    <lineage>
        <taxon>Bacteria</taxon>
        <taxon>Pseudomonadati</taxon>
        <taxon>Pseudomonadota</taxon>
        <taxon>Gammaproteobacteria</taxon>
        <taxon>Enterobacterales</taxon>
        <taxon>Erwiniaceae</taxon>
        <taxon>Izhakiella</taxon>
    </lineage>
</organism>
<name>A0A1S8YQP7_9GAMM</name>
<dbReference type="InterPro" id="IPR001387">
    <property type="entry name" value="Cro/C1-type_HTH"/>
</dbReference>
<dbReference type="PANTHER" id="PTHR36924">
    <property type="entry name" value="ANTITOXIN HIGA-1"/>
    <property type="match status" value="1"/>
</dbReference>
<dbReference type="EMBL" id="MRUL01000002">
    <property type="protein sequence ID" value="OON41481.1"/>
    <property type="molecule type" value="Genomic_DNA"/>
</dbReference>
<dbReference type="SMART" id="SM00530">
    <property type="entry name" value="HTH_XRE"/>
    <property type="match status" value="1"/>
</dbReference>
<dbReference type="OrthoDB" id="9793869at2"/>
<dbReference type="CDD" id="cd00093">
    <property type="entry name" value="HTH_XRE"/>
    <property type="match status" value="1"/>
</dbReference>
<dbReference type="InterPro" id="IPR010982">
    <property type="entry name" value="Lambda_DNA-bd_dom_sf"/>
</dbReference>
<dbReference type="AlphaFoldDB" id="A0A1S8YQP7"/>
<comment type="caution">
    <text evidence="3">The sequence shown here is derived from an EMBL/GenBank/DDBJ whole genome shotgun (WGS) entry which is preliminary data.</text>
</comment>
<dbReference type="PROSITE" id="PS50943">
    <property type="entry name" value="HTH_CROC1"/>
    <property type="match status" value="1"/>
</dbReference>
<evidence type="ECO:0000313" key="4">
    <source>
        <dbReference type="Proteomes" id="UP000190667"/>
    </source>
</evidence>
<dbReference type="STRING" id="1926881.BTJ39_05865"/>
<sequence length="102" mass="11265">MKMFNPPHPGAAIADAMEELRVGIREMARALDVAPSTLQRLVSEQTSVSPEMAVRLSNVIGSSPEVWMRLQDAYSLHKAEQSVDISRLTQLYKPSEHDATAC</sequence>
<dbReference type="GO" id="GO:0003677">
    <property type="term" value="F:DNA binding"/>
    <property type="evidence" value="ECO:0007669"/>
    <property type="project" value="UniProtKB-KW"/>
</dbReference>